<evidence type="ECO:0000256" key="1">
    <source>
        <dbReference type="SAM" id="MobiDB-lite"/>
    </source>
</evidence>
<evidence type="ECO:0000313" key="4">
    <source>
        <dbReference type="Proteomes" id="UP000276776"/>
    </source>
</evidence>
<reference evidence="5" key="1">
    <citation type="submission" date="2016-04" db="UniProtKB">
        <authorList>
            <consortium name="WormBaseParasite"/>
        </authorList>
    </citation>
    <scope>IDENTIFICATION</scope>
</reference>
<proteinExistence type="predicted"/>
<protein>
    <submittedName>
        <fullName evidence="5">DUF4211 domain-containing protein</fullName>
    </submittedName>
</protein>
<sequence>MEQQNTHPLLPPAFTGQSFASTFPGAGTVSNPLLASTLHHLQELSVVQGATGLLPNSSQLTLSNQFATEFNNIAAVSWPTPPNANSAWFEQAKVAAMLPMYTVFSAGGLKPNETSAFDRRQVGRLVQKEVTNSVISSPSLPKHTGFLVSESDNNAFSSQPSTPKQLGQQKKYTISSAHSSPSSAMLVLDKQPSSIESHCSTKLRPCSISPMNTSSIPSQSSVGSVDHLPSSAESVHPEIADTKRPCSQQSCCSCTIIQRKDASTTHSPIAVAGLAHNRSMESHILTSQSKAVSTTISDRPSESRTTGLQTVQVDASSSVYRTSTPAQSSGAIVHENSMDQNNLEDIPWCSIDFSDIDLFNGSSASEKDVMHSVFDEMDPSVMHRLFLIEPSLASNGLVSDGSKITKLPLNVSHLITPKIREKIRLRRDKELADADKELDRLLSLVAKKDATSTPPPALFMPLEALSPILINNDNSSDRKISLSPVQFTPPDSPTPSTSAGVPPSSISNFFFPSSSSLISTATSRAPSIHSENLPAKTRFVFMPPAEKKRTSNKVPVYKQKAKSCFQSVIKTEEHAPSDEYSFTDDEEEAKPLPVSATVSDAQSQERRLDAEVAQKLARINSTHPEQKMKLDSDESQSQDLWRHVVPKKRHSAASERPLVPSTPLLPPASVNEHVMDSSSSQKTVRLQTVVDFLSLRRQHRSSFGFLKTKSLSDKETAKNKEYLKPSVVTIKEEPKDDSSIKSRVETQQPLPKLLIRLPRRSVDENNVAYEKSRMKKRKRKRKNSDHEWIDPESRKKKKKKHKHKHHHKNATNDASDCEDESVHKPSEQWSAPETSNKEAAFFSKKRRLIMHWNERGESRADSDYYRDQNSLVSFENGEQSNVDNDSSQLSVLSKFHPVDGHLAKGTFIVCKNDILKEDCPLWKVDNQNLLQKYPPFNIDGKIAYKNSSTYSGWCDQIADSYIVVRVRFIKHSRSESIVEPEMSLLDMFPAVSIEYEERPSPSLENVSEQRKNLFVDDPIRKQMAVYIKAMLNHALDMTFLQTLKQNSDWNYLCALNSIDNLNQQHKEKVRFRVKWIQRYLDLLHFYSSCVVCDSEGSGLNCQACGIFGVEKVVQLFCNEGYDYDTLEAEEVCYTGSGSPLHAVEYLVCSSCAKLSRIYHKLHHMRYMLLKICEDKLEKVSVGNADISSEVVVGACMNDVKWLRTVINEYADLWREIEMNDC</sequence>
<dbReference type="GO" id="GO:0005634">
    <property type="term" value="C:nucleus"/>
    <property type="evidence" value="ECO:0007669"/>
    <property type="project" value="TreeGrafter"/>
</dbReference>
<feature type="domain" description="DUF4211" evidence="2">
    <location>
        <begin position="1018"/>
        <end position="1108"/>
    </location>
</feature>
<name>A0A0N5CZL3_THECL</name>
<feature type="compositionally biased region" description="Basic residues" evidence="1">
    <location>
        <begin position="773"/>
        <end position="783"/>
    </location>
</feature>
<feature type="compositionally biased region" description="Basic residues" evidence="1">
    <location>
        <begin position="794"/>
        <end position="809"/>
    </location>
</feature>
<feature type="compositionally biased region" description="Polar residues" evidence="1">
    <location>
        <begin position="150"/>
        <end position="174"/>
    </location>
</feature>
<feature type="region of interest" description="Disordered" evidence="1">
    <location>
        <begin position="146"/>
        <end position="178"/>
    </location>
</feature>
<dbReference type="EMBL" id="UYYF01004374">
    <property type="protein sequence ID" value="VDN03231.1"/>
    <property type="molecule type" value="Genomic_DNA"/>
</dbReference>
<gene>
    <name evidence="3" type="ORF">TCLT_LOCUS5930</name>
</gene>
<feature type="region of interest" description="Disordered" evidence="1">
    <location>
        <begin position="765"/>
        <end position="837"/>
    </location>
</feature>
<dbReference type="WBParaSite" id="TCLT_0000594101-mRNA-1">
    <property type="protein sequence ID" value="TCLT_0000594101-mRNA-1"/>
    <property type="gene ID" value="TCLT_0000594101"/>
</dbReference>
<organism evidence="5">
    <name type="scientific">Thelazia callipaeda</name>
    <name type="common">Oriental eyeworm</name>
    <name type="synonym">Parasitic nematode</name>
    <dbReference type="NCBI Taxonomy" id="103827"/>
    <lineage>
        <taxon>Eukaryota</taxon>
        <taxon>Metazoa</taxon>
        <taxon>Ecdysozoa</taxon>
        <taxon>Nematoda</taxon>
        <taxon>Chromadorea</taxon>
        <taxon>Rhabditida</taxon>
        <taxon>Spirurina</taxon>
        <taxon>Spiruromorpha</taxon>
        <taxon>Thelazioidea</taxon>
        <taxon>Thelaziidae</taxon>
        <taxon>Thelazia</taxon>
    </lineage>
</organism>
<feature type="region of interest" description="Disordered" evidence="1">
    <location>
        <begin position="574"/>
        <end position="605"/>
    </location>
</feature>
<feature type="region of interest" description="Disordered" evidence="1">
    <location>
        <begin position="619"/>
        <end position="681"/>
    </location>
</feature>
<reference evidence="3 4" key="2">
    <citation type="submission" date="2018-11" db="EMBL/GenBank/DDBJ databases">
        <authorList>
            <consortium name="Pathogen Informatics"/>
        </authorList>
    </citation>
    <scope>NUCLEOTIDE SEQUENCE [LARGE SCALE GENOMIC DNA]</scope>
</reference>
<dbReference type="OMA" id="KLHHMRY"/>
<evidence type="ECO:0000313" key="5">
    <source>
        <dbReference type="WBParaSite" id="TCLT_0000594101-mRNA-1"/>
    </source>
</evidence>
<dbReference type="Pfam" id="PF13926">
    <property type="entry name" value="DUF4211"/>
    <property type="match status" value="1"/>
</dbReference>
<keyword evidence="4" id="KW-1185">Reference proteome</keyword>
<dbReference type="InterPro" id="IPR025451">
    <property type="entry name" value="DUF4211"/>
</dbReference>
<dbReference type="PANTHER" id="PTHR14689">
    <property type="entry name" value="PHORBOL-ESTER_DAG-TYPE DOMAIN-CONTAINING PROTEIN"/>
    <property type="match status" value="1"/>
</dbReference>
<dbReference type="AlphaFoldDB" id="A0A0N5CZL3"/>
<dbReference type="OrthoDB" id="309640at2759"/>
<feature type="compositionally biased region" description="Basic and acidic residues" evidence="1">
    <location>
        <begin position="784"/>
        <end position="793"/>
    </location>
</feature>
<dbReference type="PANTHER" id="PTHR14689:SF0">
    <property type="entry name" value="COILED-COIL DOMAIN-CONTAINING PROTEIN 82"/>
    <property type="match status" value="1"/>
</dbReference>
<feature type="region of interest" description="Disordered" evidence="1">
    <location>
        <begin position="480"/>
        <end position="501"/>
    </location>
</feature>
<evidence type="ECO:0000259" key="2">
    <source>
        <dbReference type="Pfam" id="PF13926"/>
    </source>
</evidence>
<accession>A0A0N5CZL3</accession>
<evidence type="ECO:0000313" key="3">
    <source>
        <dbReference type="EMBL" id="VDN03231.1"/>
    </source>
</evidence>
<dbReference type="Proteomes" id="UP000276776">
    <property type="component" value="Unassembled WGS sequence"/>
</dbReference>